<evidence type="ECO:0000313" key="3">
    <source>
        <dbReference type="Proteomes" id="UP000826661"/>
    </source>
</evidence>
<gene>
    <name evidence="2" type="ORF">H0G86_001041</name>
</gene>
<accession>A0A8G0L3W4</accession>
<dbReference type="EMBL" id="CP075864">
    <property type="protein sequence ID" value="QYS93672.1"/>
    <property type="molecule type" value="Genomic_DNA"/>
</dbReference>
<reference evidence="2 3" key="1">
    <citation type="journal article" date="2021" name="BMC Genomics">
        <title>Telomere-to-telomere genome assembly of asparaginase-producing Trichoderma simmonsii.</title>
        <authorList>
            <person name="Chung D."/>
            <person name="Kwon Y.M."/>
            <person name="Yang Y."/>
        </authorList>
    </citation>
    <scope>NUCLEOTIDE SEQUENCE [LARGE SCALE GENOMIC DNA]</scope>
    <source>
        <strain evidence="2 3">GH-Sj1</strain>
    </source>
</reference>
<evidence type="ECO:0000256" key="1">
    <source>
        <dbReference type="SAM" id="MobiDB-lite"/>
    </source>
</evidence>
<name>A0A8G0L3W4_9HYPO</name>
<proteinExistence type="predicted"/>
<sequence length="94" mass="10291">MVFLVRSISSSLRVHLRVQSSPHSGAGVTKYTHMSRRRKNVGCQSSSSRFAPPIQASEEPCHFDQGKADFHDFTWSQSSSKASKSATLHVNAGS</sequence>
<organism evidence="2 3">
    <name type="scientific">Trichoderma simmonsii</name>
    <dbReference type="NCBI Taxonomy" id="1491479"/>
    <lineage>
        <taxon>Eukaryota</taxon>
        <taxon>Fungi</taxon>
        <taxon>Dikarya</taxon>
        <taxon>Ascomycota</taxon>
        <taxon>Pezizomycotina</taxon>
        <taxon>Sordariomycetes</taxon>
        <taxon>Hypocreomycetidae</taxon>
        <taxon>Hypocreales</taxon>
        <taxon>Hypocreaceae</taxon>
        <taxon>Trichoderma</taxon>
    </lineage>
</organism>
<protein>
    <submittedName>
        <fullName evidence="2">Uncharacterized protein</fullName>
    </submittedName>
</protein>
<dbReference type="AlphaFoldDB" id="A0A8G0L3W4"/>
<dbReference type="Proteomes" id="UP000826661">
    <property type="component" value="Chromosome I"/>
</dbReference>
<evidence type="ECO:0000313" key="2">
    <source>
        <dbReference type="EMBL" id="QYS93672.1"/>
    </source>
</evidence>
<feature type="region of interest" description="Disordered" evidence="1">
    <location>
        <begin position="22"/>
        <end position="51"/>
    </location>
</feature>
<keyword evidence="3" id="KW-1185">Reference proteome</keyword>